<dbReference type="InterPro" id="IPR050266">
    <property type="entry name" value="AB_hydrolase_sf"/>
</dbReference>
<dbReference type="Gene3D" id="3.40.50.1820">
    <property type="entry name" value="alpha/beta hydrolase"/>
    <property type="match status" value="1"/>
</dbReference>
<evidence type="ECO:0000256" key="1">
    <source>
        <dbReference type="SAM" id="SignalP"/>
    </source>
</evidence>
<sequence>MKKLIRLAVLFIIPFSICNAQTQSYLDADTIPEVDGSTYMITKAPLNYQEGDGNTIDLFIRKFSAVKERKGSIWLIPGGPGESGTSLYPLINQFSELFPNLDIYVPDHRGTGYSSKICPKEESITSSDGMALANDEWGTCFNYMYNNLDYVKAYTITNAAKDLSYLINEYSGTGERYIYGVSYGTQLVLRLLQLGTVDLDAAVLDSLVPLQEDTTYDLSHRSLVTNNVGISFLEQFDNAGSKSNTLTNQLKKIIKRTKTDSAFAAQLPKQDLAILFGMMLDLPSARKSIPKIIKDLKDNHFDSLYHTISQINSFYTDYAAAYPSTANSIPLTQVITASENNLRPEMTKTQVTEESENLLFKSPLPNLIAENSMPTYSRDTYFGKIPHQMPTTLIINGTLDPKTHIEGAKRHYELLSDSNRSVSFIQIKNAPHFIALFAPKAFKKSVNEFIKKVRN</sequence>
<dbReference type="OrthoDB" id="613638at2"/>
<evidence type="ECO:0000313" key="3">
    <source>
        <dbReference type="EMBL" id="SEC69802.1"/>
    </source>
</evidence>
<dbReference type="PANTHER" id="PTHR43798:SF27">
    <property type="entry name" value="HYDROLASE ALPHA_BETA HYDROLASE FOLD FAMILY"/>
    <property type="match status" value="1"/>
</dbReference>
<accession>A0A1H4ULM3</accession>
<feature type="chain" id="PRO_5010360874" evidence="1">
    <location>
        <begin position="21"/>
        <end position="455"/>
    </location>
</feature>
<evidence type="ECO:0000259" key="2">
    <source>
        <dbReference type="Pfam" id="PF00561"/>
    </source>
</evidence>
<dbReference type="GO" id="GO:0016020">
    <property type="term" value="C:membrane"/>
    <property type="evidence" value="ECO:0007669"/>
    <property type="project" value="TreeGrafter"/>
</dbReference>
<feature type="domain" description="AB hydrolase-1" evidence="2">
    <location>
        <begin position="75"/>
        <end position="207"/>
    </location>
</feature>
<evidence type="ECO:0000313" key="4">
    <source>
        <dbReference type="Proteomes" id="UP000183038"/>
    </source>
</evidence>
<name>A0A1H4ULM3_9FLAO</name>
<dbReference type="Proteomes" id="UP000183038">
    <property type="component" value="Unassembled WGS sequence"/>
</dbReference>
<organism evidence="3 4">
    <name type="scientific">Maribacter dokdonensis</name>
    <dbReference type="NCBI Taxonomy" id="320912"/>
    <lineage>
        <taxon>Bacteria</taxon>
        <taxon>Pseudomonadati</taxon>
        <taxon>Bacteroidota</taxon>
        <taxon>Flavobacteriia</taxon>
        <taxon>Flavobacteriales</taxon>
        <taxon>Flavobacteriaceae</taxon>
        <taxon>Maribacter</taxon>
    </lineage>
</organism>
<proteinExistence type="predicted"/>
<keyword evidence="1" id="KW-0732">Signal</keyword>
<dbReference type="SUPFAM" id="SSF53474">
    <property type="entry name" value="alpha/beta-Hydrolases"/>
    <property type="match status" value="1"/>
</dbReference>
<dbReference type="RefSeq" id="WP_074674509.1">
    <property type="nucleotide sequence ID" value="NZ_FNTB01000001.1"/>
</dbReference>
<reference evidence="3 4" key="1">
    <citation type="submission" date="2016-10" db="EMBL/GenBank/DDBJ databases">
        <authorList>
            <person name="de Groot N.N."/>
        </authorList>
    </citation>
    <scope>NUCLEOTIDE SEQUENCE [LARGE SCALE GENOMIC DNA]</scope>
    <source>
        <strain evidence="3 4">MAR_2009_71</strain>
    </source>
</reference>
<keyword evidence="3" id="KW-0378">Hydrolase</keyword>
<gene>
    <name evidence="3" type="ORF">SAMN05192540_3837</name>
</gene>
<dbReference type="EMBL" id="FNTB01000001">
    <property type="protein sequence ID" value="SEC69802.1"/>
    <property type="molecule type" value="Genomic_DNA"/>
</dbReference>
<protein>
    <submittedName>
        <fullName evidence="3">Alpha/beta hydrolase fold</fullName>
    </submittedName>
</protein>
<dbReference type="AlphaFoldDB" id="A0A1H4ULM3"/>
<dbReference type="InterPro" id="IPR029058">
    <property type="entry name" value="AB_hydrolase_fold"/>
</dbReference>
<dbReference type="GO" id="GO:0016787">
    <property type="term" value="F:hydrolase activity"/>
    <property type="evidence" value="ECO:0007669"/>
    <property type="project" value="UniProtKB-KW"/>
</dbReference>
<feature type="signal peptide" evidence="1">
    <location>
        <begin position="1"/>
        <end position="20"/>
    </location>
</feature>
<dbReference type="InterPro" id="IPR000073">
    <property type="entry name" value="AB_hydrolase_1"/>
</dbReference>
<dbReference type="PANTHER" id="PTHR43798">
    <property type="entry name" value="MONOACYLGLYCEROL LIPASE"/>
    <property type="match status" value="1"/>
</dbReference>
<dbReference type="Pfam" id="PF00561">
    <property type="entry name" value="Abhydrolase_1"/>
    <property type="match status" value="1"/>
</dbReference>